<organism evidence="2 3">
    <name type="scientific">Panicum virgatum</name>
    <name type="common">Blackwell switchgrass</name>
    <dbReference type="NCBI Taxonomy" id="38727"/>
    <lineage>
        <taxon>Eukaryota</taxon>
        <taxon>Viridiplantae</taxon>
        <taxon>Streptophyta</taxon>
        <taxon>Embryophyta</taxon>
        <taxon>Tracheophyta</taxon>
        <taxon>Spermatophyta</taxon>
        <taxon>Magnoliopsida</taxon>
        <taxon>Liliopsida</taxon>
        <taxon>Poales</taxon>
        <taxon>Poaceae</taxon>
        <taxon>PACMAD clade</taxon>
        <taxon>Panicoideae</taxon>
        <taxon>Panicodae</taxon>
        <taxon>Paniceae</taxon>
        <taxon>Panicinae</taxon>
        <taxon>Panicum</taxon>
        <taxon>Panicum sect. Hiantes</taxon>
    </lineage>
</organism>
<dbReference type="Pfam" id="PF03478">
    <property type="entry name" value="Beta-prop_KIB1-4"/>
    <property type="match status" value="1"/>
</dbReference>
<dbReference type="InterPro" id="IPR005174">
    <property type="entry name" value="KIB1-4_b-propeller"/>
</dbReference>
<dbReference type="PANTHER" id="PTHR44586:SF10">
    <property type="entry name" value="DUF295 DOMAIN-CONTAINING PROTEIN"/>
    <property type="match status" value="1"/>
</dbReference>
<gene>
    <name evidence="2" type="ORF">PVAP13_3KG028327</name>
</gene>
<dbReference type="AlphaFoldDB" id="A0A8T0UKG6"/>
<accession>A0A8T0UKG6</accession>
<proteinExistence type="predicted"/>
<evidence type="ECO:0000313" key="2">
    <source>
        <dbReference type="EMBL" id="KAG2623020.1"/>
    </source>
</evidence>
<dbReference type="EMBL" id="CM029041">
    <property type="protein sequence ID" value="KAG2623020.1"/>
    <property type="molecule type" value="Genomic_DNA"/>
</dbReference>
<feature type="domain" description="KIB1-4 beta-propeller" evidence="1">
    <location>
        <begin position="34"/>
        <end position="177"/>
    </location>
</feature>
<dbReference type="Proteomes" id="UP000823388">
    <property type="component" value="Chromosome 3K"/>
</dbReference>
<reference evidence="2" key="1">
    <citation type="submission" date="2020-05" db="EMBL/GenBank/DDBJ databases">
        <title>WGS assembly of Panicum virgatum.</title>
        <authorList>
            <person name="Lovell J.T."/>
            <person name="Jenkins J."/>
            <person name="Shu S."/>
            <person name="Juenger T.E."/>
            <person name="Schmutz J."/>
        </authorList>
    </citation>
    <scope>NUCLEOTIDE SEQUENCE</scope>
    <source>
        <strain evidence="2">AP13</strain>
    </source>
</reference>
<dbReference type="PANTHER" id="PTHR44586">
    <property type="entry name" value="F-BOX DOMAIN CONTAINING PROTEIN, EXPRESSED"/>
    <property type="match status" value="1"/>
</dbReference>
<protein>
    <recommendedName>
        <fullName evidence="1">KIB1-4 beta-propeller domain-containing protein</fullName>
    </recommendedName>
</protein>
<sequence>MARHSPRPPPPRPHLHPPADPCLFYISPAGAELYSLAAGRSYRLPDLPGPPVADRYIWGSSHDWLVTADARSDLQLLNPATGEQIGLPPVATMEHVTPVLDAAGELSRYELSFYDTTPPRKETQRKETQAPHPYEVGYLTEVLYLKVVLSCDPSRGDCIAMLIHNPMRQLSIAKVGASGGTGSLPRKVIQTTPTASTMAAPSTQ</sequence>
<evidence type="ECO:0000259" key="1">
    <source>
        <dbReference type="Pfam" id="PF03478"/>
    </source>
</evidence>
<comment type="caution">
    <text evidence="2">The sequence shown here is derived from an EMBL/GenBank/DDBJ whole genome shotgun (WGS) entry which is preliminary data.</text>
</comment>
<evidence type="ECO:0000313" key="3">
    <source>
        <dbReference type="Proteomes" id="UP000823388"/>
    </source>
</evidence>
<name>A0A8T0UKG6_PANVG</name>
<keyword evidence="3" id="KW-1185">Reference proteome</keyword>